<dbReference type="PANTHER" id="PTHR43037:SF5">
    <property type="entry name" value="FERULOYL ESTERASE"/>
    <property type="match status" value="1"/>
</dbReference>
<evidence type="ECO:0000256" key="1">
    <source>
        <dbReference type="ARBA" id="ARBA00022729"/>
    </source>
</evidence>
<evidence type="ECO:0000256" key="2">
    <source>
        <dbReference type="ARBA" id="ARBA00022801"/>
    </source>
</evidence>
<dbReference type="EMBL" id="CP000830">
    <property type="protein sequence ID" value="ABV92458.1"/>
    <property type="molecule type" value="Genomic_DNA"/>
</dbReference>
<dbReference type="eggNOG" id="COG3509">
    <property type="taxonomic scope" value="Bacteria"/>
</dbReference>
<dbReference type="STRING" id="398580.Dshi_0713"/>
<keyword evidence="1" id="KW-0732">Signal</keyword>
<proteinExistence type="predicted"/>
<dbReference type="EC" id="3.1.1.75" evidence="4"/>
<dbReference type="GO" id="GO:0050526">
    <property type="term" value="F:poly(3-hydroxybutyrate) depolymerase activity"/>
    <property type="evidence" value="ECO:0007669"/>
    <property type="project" value="UniProtKB-EC"/>
</dbReference>
<sequence>MSDHSFLSRIWQALKAALLSIFGLLSFGTSAAPARGLDEMALQGREFLLYRAESVQGQAAPLVMVLHAGFQSGEKMYETLPLAEAAERVGFNLVYPTGTALKLNRSGPMMEARGGMNAWNAGMEGRGAIDTTVQDVAYLENIILALVEQGLADPDRITVVGHSNGAMMAYRLVCERPGLVQTVIAISGTPAIDRCMGPLRGLRILHIHGTEDENQPAQGGVGPKGVSGHNARSVADTVEMMQRAGAEIQVRLVEGGGHRIDTLDGLLRDQYGADILTTVAEVVAATR</sequence>
<organism evidence="4 5">
    <name type="scientific">Dinoroseobacter shibae (strain DSM 16493 / NCIMB 14021 / DFL 12)</name>
    <dbReference type="NCBI Taxonomy" id="398580"/>
    <lineage>
        <taxon>Bacteria</taxon>
        <taxon>Pseudomonadati</taxon>
        <taxon>Pseudomonadota</taxon>
        <taxon>Alphaproteobacteria</taxon>
        <taxon>Rhodobacterales</taxon>
        <taxon>Roseobacteraceae</taxon>
        <taxon>Dinoroseobacter</taxon>
    </lineage>
</organism>
<keyword evidence="2 4" id="KW-0378">Hydrolase</keyword>
<evidence type="ECO:0000259" key="3">
    <source>
        <dbReference type="Pfam" id="PF02230"/>
    </source>
</evidence>
<gene>
    <name evidence="4" type="ordered locus">Dshi_0713</name>
</gene>
<dbReference type="KEGG" id="dsh:Dshi_0713"/>
<dbReference type="RefSeq" id="WP_012177390.1">
    <property type="nucleotide sequence ID" value="NC_009952.1"/>
</dbReference>
<dbReference type="HOGENOM" id="CLU_968858_0_0_5"/>
<dbReference type="Proteomes" id="UP000006833">
    <property type="component" value="Chromosome"/>
</dbReference>
<evidence type="ECO:0000313" key="4">
    <source>
        <dbReference type="EMBL" id="ABV92458.1"/>
    </source>
</evidence>
<dbReference type="SUPFAM" id="SSF53474">
    <property type="entry name" value="alpha/beta-Hydrolases"/>
    <property type="match status" value="1"/>
</dbReference>
<dbReference type="PANTHER" id="PTHR43037">
    <property type="entry name" value="UNNAMED PRODUCT-RELATED"/>
    <property type="match status" value="1"/>
</dbReference>
<dbReference type="AlphaFoldDB" id="A8LQH2"/>
<name>A8LQH2_DINSH</name>
<evidence type="ECO:0000313" key="5">
    <source>
        <dbReference type="Proteomes" id="UP000006833"/>
    </source>
</evidence>
<dbReference type="Gene3D" id="3.40.50.1820">
    <property type="entry name" value="alpha/beta hydrolase"/>
    <property type="match status" value="1"/>
</dbReference>
<dbReference type="InterPro" id="IPR003140">
    <property type="entry name" value="PLipase/COase/thioEstase"/>
</dbReference>
<protein>
    <submittedName>
        <fullName evidence="4">Poly(3-hydroxybutyrate) depolymerase-like protein</fullName>
        <ecNumber evidence="4">3.1.1.75</ecNumber>
    </submittedName>
</protein>
<feature type="domain" description="Phospholipase/carboxylesterase/thioesterase" evidence="3">
    <location>
        <begin position="60"/>
        <end position="218"/>
    </location>
</feature>
<dbReference type="InterPro" id="IPR050955">
    <property type="entry name" value="Plant_Biomass_Hydrol_Est"/>
</dbReference>
<dbReference type="Pfam" id="PF02230">
    <property type="entry name" value="Abhydrolase_2"/>
    <property type="match status" value="1"/>
</dbReference>
<dbReference type="OrthoDB" id="9805640at2"/>
<accession>A8LQH2</accession>
<keyword evidence="5" id="KW-1185">Reference proteome</keyword>
<dbReference type="InterPro" id="IPR029058">
    <property type="entry name" value="AB_hydrolase_fold"/>
</dbReference>
<reference evidence="5" key="1">
    <citation type="journal article" date="2010" name="ISME J.">
        <title>The complete genome sequence of the algal symbiont Dinoroseobacter shibae: a hitchhiker's guide to life in the sea.</title>
        <authorList>
            <person name="Wagner-Dobler I."/>
            <person name="Ballhausen B."/>
            <person name="Berger M."/>
            <person name="Brinkhoff T."/>
            <person name="Buchholz I."/>
            <person name="Bunk B."/>
            <person name="Cypionka H."/>
            <person name="Daniel R."/>
            <person name="Drepper T."/>
            <person name="Gerdts G."/>
            <person name="Hahnke S."/>
            <person name="Han C."/>
            <person name="Jahn D."/>
            <person name="Kalhoefer D."/>
            <person name="Kiss H."/>
            <person name="Klenk H.P."/>
            <person name="Kyrpides N."/>
            <person name="Liebl W."/>
            <person name="Liesegang H."/>
            <person name="Meincke L."/>
            <person name="Pati A."/>
            <person name="Petersen J."/>
            <person name="Piekarski T."/>
            <person name="Pommerenke C."/>
            <person name="Pradella S."/>
            <person name="Pukall R."/>
            <person name="Rabus R."/>
            <person name="Stackebrandt E."/>
            <person name="Thole S."/>
            <person name="Thompson L."/>
            <person name="Tielen P."/>
            <person name="Tomasch J."/>
            <person name="von Jan M."/>
            <person name="Wanphrut N."/>
            <person name="Wichels A."/>
            <person name="Zech H."/>
            <person name="Simon M."/>
        </authorList>
    </citation>
    <scope>NUCLEOTIDE SEQUENCE [LARGE SCALE GENOMIC DNA]</scope>
    <source>
        <strain evidence="5">DSM 16493 / NCIMB 14021 / DFL 12</strain>
    </source>
</reference>